<dbReference type="CDD" id="cd18793">
    <property type="entry name" value="SF2_C_SNF"/>
    <property type="match status" value="1"/>
</dbReference>
<accession>A0ABN9L5Y1</accession>
<keyword evidence="1" id="KW-0547">Nucleotide-binding</keyword>
<organism evidence="4 5">
    <name type="scientific">Ranitomeya imitator</name>
    <name type="common">mimic poison frog</name>
    <dbReference type="NCBI Taxonomy" id="111125"/>
    <lineage>
        <taxon>Eukaryota</taxon>
        <taxon>Metazoa</taxon>
        <taxon>Chordata</taxon>
        <taxon>Craniata</taxon>
        <taxon>Vertebrata</taxon>
        <taxon>Euteleostomi</taxon>
        <taxon>Amphibia</taxon>
        <taxon>Batrachia</taxon>
        <taxon>Anura</taxon>
        <taxon>Neobatrachia</taxon>
        <taxon>Hyloidea</taxon>
        <taxon>Dendrobatidae</taxon>
        <taxon>Dendrobatinae</taxon>
        <taxon>Ranitomeya</taxon>
    </lineage>
</organism>
<evidence type="ECO:0000256" key="3">
    <source>
        <dbReference type="ARBA" id="ARBA00022840"/>
    </source>
</evidence>
<evidence type="ECO:0000256" key="2">
    <source>
        <dbReference type="ARBA" id="ARBA00022801"/>
    </source>
</evidence>
<evidence type="ECO:0000256" key="1">
    <source>
        <dbReference type="ARBA" id="ARBA00022741"/>
    </source>
</evidence>
<name>A0ABN9L5Y1_9NEOB</name>
<protein>
    <submittedName>
        <fullName evidence="4">Uncharacterized protein</fullName>
    </submittedName>
</protein>
<evidence type="ECO:0000313" key="5">
    <source>
        <dbReference type="Proteomes" id="UP001176940"/>
    </source>
</evidence>
<dbReference type="InterPro" id="IPR049730">
    <property type="entry name" value="SNF2/RAD54-like_C"/>
</dbReference>
<dbReference type="PANTHER" id="PTHR45626">
    <property type="entry name" value="TRANSCRIPTION TERMINATION FACTOR 2-RELATED"/>
    <property type="match status" value="1"/>
</dbReference>
<sequence>MVGRSAVWSEGGVMTLDQLELKNEGLSLTLEEQLNALTLCDLQSPDPKSSVSLNGTNFQAEQFESERGSSKVDALISMLRTIVPQKSVVVSQWTGMLKIVALHLKHLGTSYATIDGSINPKLRMDLVEDFNTNPRGAAGYARVALRRRSRSEPDRRKSPLLDGHALLWM</sequence>
<dbReference type="InterPro" id="IPR050628">
    <property type="entry name" value="SNF2_RAD54_helicase_TF"/>
</dbReference>
<keyword evidence="3" id="KW-0067">ATP-binding</keyword>
<gene>
    <name evidence="4" type="ORF">RIMI_LOCUS4790755</name>
</gene>
<keyword evidence="2" id="KW-0378">Hydrolase</keyword>
<evidence type="ECO:0000313" key="4">
    <source>
        <dbReference type="EMBL" id="CAJ0931629.1"/>
    </source>
</evidence>
<dbReference type="SUPFAM" id="SSF52540">
    <property type="entry name" value="P-loop containing nucleoside triphosphate hydrolases"/>
    <property type="match status" value="1"/>
</dbReference>
<reference evidence="4" key="1">
    <citation type="submission" date="2023-07" db="EMBL/GenBank/DDBJ databases">
        <authorList>
            <person name="Stuckert A."/>
        </authorList>
    </citation>
    <scope>NUCLEOTIDE SEQUENCE</scope>
</reference>
<dbReference type="Gene3D" id="3.40.50.300">
    <property type="entry name" value="P-loop containing nucleotide triphosphate hydrolases"/>
    <property type="match status" value="1"/>
</dbReference>
<comment type="caution">
    <text evidence="4">The sequence shown here is derived from an EMBL/GenBank/DDBJ whole genome shotgun (WGS) entry which is preliminary data.</text>
</comment>
<proteinExistence type="predicted"/>
<dbReference type="Proteomes" id="UP001176940">
    <property type="component" value="Unassembled WGS sequence"/>
</dbReference>
<dbReference type="PANTHER" id="PTHR45626:SF50">
    <property type="entry name" value="TRANSCRIPTION TERMINATION FACTOR 2"/>
    <property type="match status" value="1"/>
</dbReference>
<dbReference type="EMBL" id="CAUEEQ010007886">
    <property type="protein sequence ID" value="CAJ0931629.1"/>
    <property type="molecule type" value="Genomic_DNA"/>
</dbReference>
<dbReference type="InterPro" id="IPR027417">
    <property type="entry name" value="P-loop_NTPase"/>
</dbReference>
<keyword evidence="5" id="KW-1185">Reference proteome</keyword>